<protein>
    <submittedName>
        <fullName evidence="2">Uncharacterized protein</fullName>
    </submittedName>
</protein>
<name>A0A0A2V9C1_BEABA</name>
<dbReference type="Proteomes" id="UP000030106">
    <property type="component" value="Unassembled WGS sequence"/>
</dbReference>
<organism evidence="2 3">
    <name type="scientific">Beauveria bassiana D1-5</name>
    <dbReference type="NCBI Taxonomy" id="1245745"/>
    <lineage>
        <taxon>Eukaryota</taxon>
        <taxon>Fungi</taxon>
        <taxon>Dikarya</taxon>
        <taxon>Ascomycota</taxon>
        <taxon>Pezizomycotina</taxon>
        <taxon>Sordariomycetes</taxon>
        <taxon>Hypocreomycetidae</taxon>
        <taxon>Hypocreales</taxon>
        <taxon>Cordycipitaceae</taxon>
        <taxon>Beauveria</taxon>
    </lineage>
</organism>
<comment type="caution">
    <text evidence="2">The sequence shown here is derived from an EMBL/GenBank/DDBJ whole genome shotgun (WGS) entry which is preliminary data.</text>
</comment>
<dbReference type="AlphaFoldDB" id="A0A0A2V9C1"/>
<evidence type="ECO:0000313" key="3">
    <source>
        <dbReference type="Proteomes" id="UP000030106"/>
    </source>
</evidence>
<accession>A0A0A2V9C1</accession>
<dbReference type="STRING" id="1245745.A0A0A2V9C1"/>
<evidence type="ECO:0000256" key="1">
    <source>
        <dbReference type="SAM" id="MobiDB-lite"/>
    </source>
</evidence>
<gene>
    <name evidence="2" type="ORF">BBAD15_g11835</name>
</gene>
<reference evidence="2 3" key="1">
    <citation type="submission" date="2012-10" db="EMBL/GenBank/DDBJ databases">
        <title>Genome sequencing and analysis of entomopathogenic fungi Beauveria bassiana D1-5.</title>
        <authorList>
            <person name="Li Q."/>
            <person name="Wang L."/>
            <person name="Zhang Z."/>
            <person name="Wang Q."/>
            <person name="Ren J."/>
            <person name="Wang M."/>
            <person name="Xu W."/>
            <person name="Wang J."/>
            <person name="Lu Y."/>
            <person name="Du Q."/>
            <person name="Sun Z."/>
        </authorList>
    </citation>
    <scope>NUCLEOTIDE SEQUENCE [LARGE SCALE GENOMIC DNA]</scope>
    <source>
        <strain evidence="2 3">D1-5</strain>
    </source>
</reference>
<proteinExistence type="predicted"/>
<feature type="region of interest" description="Disordered" evidence="1">
    <location>
        <begin position="1"/>
        <end position="22"/>
    </location>
</feature>
<dbReference type="HOGENOM" id="CLU_2209550_0_0_1"/>
<dbReference type="EMBL" id="ANFO01001315">
    <property type="protein sequence ID" value="KGQ02947.1"/>
    <property type="molecule type" value="Genomic_DNA"/>
</dbReference>
<evidence type="ECO:0000313" key="2">
    <source>
        <dbReference type="EMBL" id="KGQ02947.1"/>
    </source>
</evidence>
<feature type="region of interest" description="Disordered" evidence="1">
    <location>
        <begin position="60"/>
        <end position="107"/>
    </location>
</feature>
<sequence>MRTAQLPRHPHLQAFASQPDRRRHIHKGEERCICSRDGCLDTFCRTVATVEHQYLSPQSDLSANTMDKTPRDPTQAAMSGPVSAVAPGLSTPQSNGFFPDFDQHTYQ</sequence>